<dbReference type="GO" id="GO:0006508">
    <property type="term" value="P:proteolysis"/>
    <property type="evidence" value="ECO:0007669"/>
    <property type="project" value="UniProtKB-KW"/>
</dbReference>
<feature type="active site" description="Charge relay system" evidence="6">
    <location>
        <position position="225"/>
    </location>
</feature>
<comment type="similarity">
    <text evidence="1 7">Belongs to the peptidase S1B family.</text>
</comment>
<evidence type="ECO:0000256" key="5">
    <source>
        <dbReference type="ARBA" id="ARBA00022825"/>
    </source>
</evidence>
<organism evidence="8 9">
    <name type="scientific">Roseimicrobium gellanilyticum</name>
    <dbReference type="NCBI Taxonomy" id="748857"/>
    <lineage>
        <taxon>Bacteria</taxon>
        <taxon>Pseudomonadati</taxon>
        <taxon>Verrucomicrobiota</taxon>
        <taxon>Verrucomicrobiia</taxon>
        <taxon>Verrucomicrobiales</taxon>
        <taxon>Verrucomicrobiaceae</taxon>
        <taxon>Roseimicrobium</taxon>
    </lineage>
</organism>
<evidence type="ECO:0000313" key="8">
    <source>
        <dbReference type="EMBL" id="RBP38644.1"/>
    </source>
</evidence>
<dbReference type="PRINTS" id="PR00839">
    <property type="entry name" value="V8PROTEASE"/>
</dbReference>
<dbReference type="Pfam" id="PF13365">
    <property type="entry name" value="Trypsin_2"/>
    <property type="match status" value="1"/>
</dbReference>
<dbReference type="Proteomes" id="UP000253426">
    <property type="component" value="Unassembled WGS sequence"/>
</dbReference>
<dbReference type="OrthoDB" id="9770276at2"/>
<comment type="caution">
    <text evidence="8">The sequence shown here is derived from an EMBL/GenBank/DDBJ whole genome shotgun (WGS) entry which is preliminary data.</text>
</comment>
<dbReference type="EMBL" id="QNRR01000011">
    <property type="protein sequence ID" value="RBP38644.1"/>
    <property type="molecule type" value="Genomic_DNA"/>
</dbReference>
<dbReference type="PANTHER" id="PTHR14389:SF3">
    <property type="entry name" value="PROTEIN FAM111A-LIKE"/>
    <property type="match status" value="1"/>
</dbReference>
<evidence type="ECO:0000256" key="1">
    <source>
        <dbReference type="ARBA" id="ARBA00008764"/>
    </source>
</evidence>
<dbReference type="AlphaFoldDB" id="A0A366H954"/>
<dbReference type="InterPro" id="IPR008256">
    <property type="entry name" value="Peptidase_S1B"/>
</dbReference>
<protein>
    <recommendedName>
        <fullName evidence="7">Serine protease</fullName>
        <ecNumber evidence="7">3.4.21.-</ecNumber>
    </recommendedName>
</protein>
<sequence>MPEFLDSLPYPWVNPVAQELHRVLCQIHPTGQAALFVARKVGLDTTMIFAEQPVFYLWRDILDEACRHGALRSLIQEVSDRLAATSPFKGYLAELLQDRPPPVADEPRQADGAPKFISGTDDVFEPEALLYRDDLTLQIGKVPGLIDTLKTLLTLSPAVCKLNVNLAGTTKTGTGFRVGADLLLTNWHVLHHIGTGARATGVAAEFLYEDDRDGVPTAAKIIRCDVSTIHTDKDDDWAVIRTTDLMEDSWPVIPMDAAVTFKEGDPAYIIQHPAGQRKRLGFVRNQVSFIDDRVTHYLTDTQEGSSGSPVLDREGRLFALHHAGGRPQEVVGRAPLRKNEGIRISRVVAGLKAAGVL</sequence>
<dbReference type="EC" id="3.4.21.-" evidence="7"/>
<evidence type="ECO:0000313" key="9">
    <source>
        <dbReference type="Proteomes" id="UP000253426"/>
    </source>
</evidence>
<dbReference type="InterPro" id="IPR043504">
    <property type="entry name" value="Peptidase_S1_PA_chymotrypsin"/>
</dbReference>
<dbReference type="Gene3D" id="2.40.10.10">
    <property type="entry name" value="Trypsin-like serine proteases"/>
    <property type="match status" value="2"/>
</dbReference>
<keyword evidence="4 7" id="KW-0378">Hydrolase</keyword>
<evidence type="ECO:0000256" key="7">
    <source>
        <dbReference type="RuleBase" id="RU004296"/>
    </source>
</evidence>
<dbReference type="PANTHER" id="PTHR14389">
    <property type="entry name" value="SI:CH1073-475A24.1"/>
    <property type="match status" value="1"/>
</dbReference>
<keyword evidence="3" id="KW-0732">Signal</keyword>
<dbReference type="RefSeq" id="WP_113961091.1">
    <property type="nucleotide sequence ID" value="NZ_QNRR01000011.1"/>
</dbReference>
<keyword evidence="9" id="KW-1185">Reference proteome</keyword>
<accession>A0A366H954</accession>
<proteinExistence type="inferred from homology"/>
<evidence type="ECO:0000256" key="4">
    <source>
        <dbReference type="ARBA" id="ARBA00022801"/>
    </source>
</evidence>
<dbReference type="GO" id="GO:0008236">
    <property type="term" value="F:serine-type peptidase activity"/>
    <property type="evidence" value="ECO:0007669"/>
    <property type="project" value="UniProtKB-KW"/>
</dbReference>
<keyword evidence="2 7" id="KW-0645">Protease</keyword>
<keyword evidence="5 7" id="KW-0720">Serine protease</keyword>
<dbReference type="SUPFAM" id="SSF50494">
    <property type="entry name" value="Trypsin-like serine proteases"/>
    <property type="match status" value="1"/>
</dbReference>
<evidence type="ECO:0000256" key="3">
    <source>
        <dbReference type="ARBA" id="ARBA00022729"/>
    </source>
</evidence>
<feature type="active site" description="Charge relay system" evidence="6">
    <location>
        <position position="306"/>
    </location>
</feature>
<evidence type="ECO:0000256" key="6">
    <source>
        <dbReference type="PIRSR" id="PIRSR608256-1"/>
    </source>
</evidence>
<evidence type="ECO:0000256" key="2">
    <source>
        <dbReference type="ARBA" id="ARBA00022670"/>
    </source>
</evidence>
<name>A0A366H954_9BACT</name>
<gene>
    <name evidence="8" type="ORF">DES53_111164</name>
</gene>
<reference evidence="8 9" key="1">
    <citation type="submission" date="2018-06" db="EMBL/GenBank/DDBJ databases">
        <title>Genomic Encyclopedia of Type Strains, Phase IV (KMG-IV): sequencing the most valuable type-strain genomes for metagenomic binning, comparative biology and taxonomic classification.</title>
        <authorList>
            <person name="Goeker M."/>
        </authorList>
    </citation>
    <scope>NUCLEOTIDE SEQUENCE [LARGE SCALE GENOMIC DNA]</scope>
    <source>
        <strain evidence="8 9">DSM 25532</strain>
    </source>
</reference>
<feature type="active site" description="Charge relay system" evidence="6">
    <location>
        <position position="188"/>
    </location>
</feature>
<dbReference type="InterPro" id="IPR009003">
    <property type="entry name" value="Peptidase_S1_PA"/>
</dbReference>